<sequence length="113" mass="12857">MSNTLKVEEIKEKLTAAGISFDEKMKKEDLLRLLEDSTQNENDATSSEETAPVVEPKKKYVVVHDFKDLKDGTVYIKGDIYPRKADAVVDEERVKELSSTKNKIGRVLIQEQE</sequence>
<proteinExistence type="predicted"/>
<dbReference type="Proteomes" id="UP000288024">
    <property type="component" value="Unassembled WGS sequence"/>
</dbReference>
<evidence type="ECO:0000313" key="2">
    <source>
        <dbReference type="EMBL" id="RVT67656.1"/>
    </source>
</evidence>
<keyword evidence="3" id="KW-1185">Reference proteome</keyword>
<dbReference type="RefSeq" id="WP_127736190.1">
    <property type="nucleotide sequence ID" value="NZ_RZTZ01000001.1"/>
</dbReference>
<organism evidence="2 3">
    <name type="scientific">Niallia taxi</name>
    <dbReference type="NCBI Taxonomy" id="2499688"/>
    <lineage>
        <taxon>Bacteria</taxon>
        <taxon>Bacillati</taxon>
        <taxon>Bacillota</taxon>
        <taxon>Bacilli</taxon>
        <taxon>Bacillales</taxon>
        <taxon>Bacillaceae</taxon>
        <taxon>Niallia</taxon>
    </lineage>
</organism>
<protein>
    <recommendedName>
        <fullName evidence="1">HeH/LEM domain-containing protein</fullName>
    </recommendedName>
</protein>
<comment type="caution">
    <text evidence="2">The sequence shown here is derived from an EMBL/GenBank/DDBJ whole genome shotgun (WGS) entry which is preliminary data.</text>
</comment>
<feature type="domain" description="HeH/LEM" evidence="1">
    <location>
        <begin position="3"/>
        <end position="36"/>
    </location>
</feature>
<accession>A0A437KH64</accession>
<dbReference type="EMBL" id="RZTZ01000001">
    <property type="protein sequence ID" value="RVT67656.1"/>
    <property type="molecule type" value="Genomic_DNA"/>
</dbReference>
<name>A0A437KH64_9BACI</name>
<reference evidence="2 3" key="1">
    <citation type="submission" date="2019-01" db="EMBL/GenBank/DDBJ databases">
        <title>Bacillus sp. M5HDSG1-1, whole genome shotgun sequence.</title>
        <authorList>
            <person name="Tuo L."/>
        </authorList>
    </citation>
    <scope>NUCLEOTIDE SEQUENCE [LARGE SCALE GENOMIC DNA]</scope>
    <source>
        <strain evidence="2 3">M5HDSG1-1</strain>
    </source>
</reference>
<dbReference type="InterPro" id="IPR025856">
    <property type="entry name" value="HeH/LEM_domain"/>
</dbReference>
<dbReference type="Gene3D" id="1.10.720.30">
    <property type="entry name" value="SAP domain"/>
    <property type="match status" value="1"/>
</dbReference>
<dbReference type="Pfam" id="PF12949">
    <property type="entry name" value="HeH"/>
    <property type="match status" value="1"/>
</dbReference>
<dbReference type="AlphaFoldDB" id="A0A437KH64"/>
<dbReference type="InterPro" id="IPR036361">
    <property type="entry name" value="SAP_dom_sf"/>
</dbReference>
<evidence type="ECO:0000313" key="3">
    <source>
        <dbReference type="Proteomes" id="UP000288024"/>
    </source>
</evidence>
<gene>
    <name evidence="2" type="ORF">EM808_04055</name>
</gene>
<evidence type="ECO:0000259" key="1">
    <source>
        <dbReference type="Pfam" id="PF12949"/>
    </source>
</evidence>